<gene>
    <name evidence="2" type="ORF">NXZ79_05415</name>
</gene>
<dbReference type="RefSeq" id="WP_036160542.1">
    <property type="nucleotide sequence ID" value="NZ_JANTOO010000007.1"/>
</dbReference>
<accession>A0ABT2DL25</accession>
<sequence>MQLIRIRTDDELMWYKEIWDGILEEEDNDNPFIEFAWFYNWWQIVGRKERVELFAIEHEGVILAFFPFTVTSRWGIRVYSFAGEGIANYTGVVVKKEWLMNTTTFVFDELIRKHRHVIFSLHGLLESKVSTKVIEQYFVERQLRANIFRVVTPYLAFSEVDFLQHFQQRRKLHGVDRRERKLRKLGTVTRRVPAQDELWQMFRLFDRRWAKKLDTSDFTKGKKRDFFERLTMLNGEALQVEVDALVFENQWIAFTYGLFCRGRYVTYALAHEPTFNVFGPGRIVNQESIQRTFAANYRLFDMSIGYEPYKFDWRTNIDFTRRMLASSGTKRAKLVTGLMLLKERFKEYVKSNQRIVDWKRNTLGRFRYLVKYGKLRDWLEYGQQFVDRFIRLKHVELYELSPTEDVFPQQPVGNLFEEMTIQEAMQLDQEEVIALYYKGYTVYKDSFAETNKPAFALHATNWRVDSLQIIEALPKQTYFLAYDMFKQIEIITAYFRKVKPRQTLWVTASFWQWRKRKRLGQLGYKPIIRMKHYKVARFERQHVQKNTESGGDVHSVH</sequence>
<evidence type="ECO:0000313" key="3">
    <source>
        <dbReference type="Proteomes" id="UP001525021"/>
    </source>
</evidence>
<dbReference type="InterPro" id="IPR038740">
    <property type="entry name" value="BioF2-like_GNAT_dom"/>
</dbReference>
<dbReference type="EMBL" id="JANTOO010000007">
    <property type="protein sequence ID" value="MCS1395479.1"/>
    <property type="molecule type" value="Genomic_DNA"/>
</dbReference>
<dbReference type="Proteomes" id="UP001525021">
    <property type="component" value="Unassembled WGS sequence"/>
</dbReference>
<proteinExistence type="predicted"/>
<dbReference type="SUPFAM" id="SSF55729">
    <property type="entry name" value="Acyl-CoA N-acyltransferases (Nat)"/>
    <property type="match status" value="1"/>
</dbReference>
<reference evidence="2 3" key="1">
    <citation type="submission" date="2022-08" db="EMBL/GenBank/DDBJ databases">
        <title>Lysinibacillus sequencing.</title>
        <authorList>
            <person name="Dunlap C."/>
        </authorList>
    </citation>
    <scope>NUCLEOTIDE SEQUENCE [LARGE SCALE GENOMIC DNA]</scope>
    <source>
        <strain evidence="2 3">PB211</strain>
    </source>
</reference>
<feature type="domain" description="BioF2-like acetyltransferase" evidence="1">
    <location>
        <begin position="173"/>
        <end position="310"/>
    </location>
</feature>
<keyword evidence="3" id="KW-1185">Reference proteome</keyword>
<dbReference type="InterPro" id="IPR016181">
    <property type="entry name" value="Acyl_CoA_acyltransferase"/>
</dbReference>
<name>A0ABT2DL25_9BACI</name>
<evidence type="ECO:0000313" key="2">
    <source>
        <dbReference type="EMBL" id="MCS1395479.1"/>
    </source>
</evidence>
<comment type="caution">
    <text evidence="2">The sequence shown here is derived from an EMBL/GenBank/DDBJ whole genome shotgun (WGS) entry which is preliminary data.</text>
</comment>
<evidence type="ECO:0000259" key="1">
    <source>
        <dbReference type="Pfam" id="PF13480"/>
    </source>
</evidence>
<dbReference type="Pfam" id="PF13480">
    <property type="entry name" value="Acetyltransf_6"/>
    <property type="match status" value="1"/>
</dbReference>
<keyword evidence="2" id="KW-0012">Acyltransferase</keyword>
<keyword evidence="2" id="KW-0808">Transferase</keyword>
<dbReference type="EC" id="2.3.1.-" evidence="2"/>
<organism evidence="2 3">
    <name type="scientific">Lysinibacillus pinottii</name>
    <dbReference type="NCBI Taxonomy" id="2973932"/>
    <lineage>
        <taxon>Bacteria</taxon>
        <taxon>Bacillati</taxon>
        <taxon>Bacillota</taxon>
        <taxon>Bacilli</taxon>
        <taxon>Bacillales</taxon>
        <taxon>Bacillaceae</taxon>
        <taxon>Lysinibacillus</taxon>
    </lineage>
</organism>
<dbReference type="GO" id="GO:0016746">
    <property type="term" value="F:acyltransferase activity"/>
    <property type="evidence" value="ECO:0007669"/>
    <property type="project" value="UniProtKB-KW"/>
</dbReference>
<protein>
    <submittedName>
        <fullName evidence="2">GNAT family N-acetyltransferase</fullName>
        <ecNumber evidence="2">2.3.1.-</ecNumber>
    </submittedName>
</protein>